<proteinExistence type="predicted"/>
<evidence type="ECO:0000313" key="4">
    <source>
        <dbReference type="Proteomes" id="UP000030653"/>
    </source>
</evidence>
<accession>M5G7L4</accession>
<feature type="compositionally biased region" description="Polar residues" evidence="1">
    <location>
        <begin position="82"/>
        <end position="91"/>
    </location>
</feature>
<dbReference type="RefSeq" id="XP_040631618.1">
    <property type="nucleotide sequence ID" value="XM_040771909.1"/>
</dbReference>
<dbReference type="GeneID" id="63686971"/>
<gene>
    <name evidence="3" type="ORF">DACRYDRAFT_20366</name>
</gene>
<dbReference type="AlphaFoldDB" id="M5G7L4"/>
<dbReference type="OrthoDB" id="3356685at2759"/>
<dbReference type="Proteomes" id="UP000030653">
    <property type="component" value="Unassembled WGS sequence"/>
</dbReference>
<feature type="signal peptide" evidence="2">
    <location>
        <begin position="1"/>
        <end position="15"/>
    </location>
</feature>
<feature type="compositionally biased region" description="Low complexity" evidence="1">
    <location>
        <begin position="49"/>
        <end position="66"/>
    </location>
</feature>
<sequence length="327" mass="35665">MVILILAHIFGLTTLHIRCRSDTTPETLLSQVLNFSPSDDPVGEMSNPSRKGSVSVSRASSSNGRRQQSALTRPLTNHVRSHSTGLTSRGASSVGPLPQAIVVSSLGRSSYDTQDCLWNILRTRCCSHNGTIHRLPEELLVVLLSDIGDGRELPHIIPCLVDQFSFSSYVDITSDVPNPSSSPGTPLIPAFYLHRVKHHPLPVINPFLNNYLSCLLTATTQHPLLHSLLMSNRACAAFRHFAAVSTALFCNEDGRAQTQHVTEEDVARVYAHVVGHRVGIRNVGEGVLSILDRSLASSSNGEGREWKSGMKRGETVPQIMKDILSLV</sequence>
<reference evidence="3 4" key="1">
    <citation type="journal article" date="2012" name="Science">
        <title>The Paleozoic origin of enzymatic lignin decomposition reconstructed from 31 fungal genomes.</title>
        <authorList>
            <person name="Floudas D."/>
            <person name="Binder M."/>
            <person name="Riley R."/>
            <person name="Barry K."/>
            <person name="Blanchette R.A."/>
            <person name="Henrissat B."/>
            <person name="Martinez A.T."/>
            <person name="Otillar R."/>
            <person name="Spatafora J.W."/>
            <person name="Yadav J.S."/>
            <person name="Aerts A."/>
            <person name="Benoit I."/>
            <person name="Boyd A."/>
            <person name="Carlson A."/>
            <person name="Copeland A."/>
            <person name="Coutinho P.M."/>
            <person name="de Vries R.P."/>
            <person name="Ferreira P."/>
            <person name="Findley K."/>
            <person name="Foster B."/>
            <person name="Gaskell J."/>
            <person name="Glotzer D."/>
            <person name="Gorecki P."/>
            <person name="Heitman J."/>
            <person name="Hesse C."/>
            <person name="Hori C."/>
            <person name="Igarashi K."/>
            <person name="Jurgens J.A."/>
            <person name="Kallen N."/>
            <person name="Kersten P."/>
            <person name="Kohler A."/>
            <person name="Kuees U."/>
            <person name="Kumar T.K.A."/>
            <person name="Kuo A."/>
            <person name="LaButti K."/>
            <person name="Larrondo L.F."/>
            <person name="Lindquist E."/>
            <person name="Ling A."/>
            <person name="Lombard V."/>
            <person name="Lucas S."/>
            <person name="Lundell T."/>
            <person name="Martin R."/>
            <person name="McLaughlin D.J."/>
            <person name="Morgenstern I."/>
            <person name="Morin E."/>
            <person name="Murat C."/>
            <person name="Nagy L.G."/>
            <person name="Nolan M."/>
            <person name="Ohm R.A."/>
            <person name="Patyshakuliyeva A."/>
            <person name="Rokas A."/>
            <person name="Ruiz-Duenas F.J."/>
            <person name="Sabat G."/>
            <person name="Salamov A."/>
            <person name="Samejima M."/>
            <person name="Schmutz J."/>
            <person name="Slot J.C."/>
            <person name="St John F."/>
            <person name="Stenlid J."/>
            <person name="Sun H."/>
            <person name="Sun S."/>
            <person name="Syed K."/>
            <person name="Tsang A."/>
            <person name="Wiebenga A."/>
            <person name="Young D."/>
            <person name="Pisabarro A."/>
            <person name="Eastwood D.C."/>
            <person name="Martin F."/>
            <person name="Cullen D."/>
            <person name="Grigoriev I.V."/>
            <person name="Hibbett D.S."/>
        </authorList>
    </citation>
    <scope>NUCLEOTIDE SEQUENCE [LARGE SCALE GENOMIC DNA]</scope>
    <source>
        <strain evidence="3 4">DJM-731 SS1</strain>
    </source>
</reference>
<evidence type="ECO:0000256" key="2">
    <source>
        <dbReference type="SAM" id="SignalP"/>
    </source>
</evidence>
<keyword evidence="4" id="KW-1185">Reference proteome</keyword>
<dbReference type="HOGENOM" id="CLU_849978_0_0_1"/>
<organism evidence="3 4">
    <name type="scientific">Dacryopinax primogenitus (strain DJM 731)</name>
    <name type="common">Brown rot fungus</name>
    <dbReference type="NCBI Taxonomy" id="1858805"/>
    <lineage>
        <taxon>Eukaryota</taxon>
        <taxon>Fungi</taxon>
        <taxon>Dikarya</taxon>
        <taxon>Basidiomycota</taxon>
        <taxon>Agaricomycotina</taxon>
        <taxon>Dacrymycetes</taxon>
        <taxon>Dacrymycetales</taxon>
        <taxon>Dacrymycetaceae</taxon>
        <taxon>Dacryopinax</taxon>
    </lineage>
</organism>
<dbReference type="EMBL" id="JH795857">
    <property type="protein sequence ID" value="EJU04724.1"/>
    <property type="molecule type" value="Genomic_DNA"/>
</dbReference>
<name>M5G7L4_DACPD</name>
<protein>
    <submittedName>
        <fullName evidence="3">Uncharacterized protein</fullName>
    </submittedName>
</protein>
<feature type="chain" id="PRO_5013017251" evidence="2">
    <location>
        <begin position="16"/>
        <end position="327"/>
    </location>
</feature>
<evidence type="ECO:0000313" key="3">
    <source>
        <dbReference type="EMBL" id="EJU04724.1"/>
    </source>
</evidence>
<keyword evidence="2" id="KW-0732">Signal</keyword>
<feature type="region of interest" description="Disordered" evidence="1">
    <location>
        <begin position="39"/>
        <end position="93"/>
    </location>
</feature>
<evidence type="ECO:0000256" key="1">
    <source>
        <dbReference type="SAM" id="MobiDB-lite"/>
    </source>
</evidence>